<organism evidence="2 3">
    <name type="scientific">Leifsonia shinshuensis</name>
    <dbReference type="NCBI Taxonomy" id="150026"/>
    <lineage>
        <taxon>Bacteria</taxon>
        <taxon>Bacillati</taxon>
        <taxon>Actinomycetota</taxon>
        <taxon>Actinomycetes</taxon>
        <taxon>Micrococcales</taxon>
        <taxon>Microbacteriaceae</taxon>
        <taxon>Leifsonia</taxon>
    </lineage>
</organism>
<evidence type="ECO:0000313" key="2">
    <source>
        <dbReference type="EMBL" id="NYJ24462.1"/>
    </source>
</evidence>
<keyword evidence="1" id="KW-0812">Transmembrane</keyword>
<dbReference type="AlphaFoldDB" id="A0A853CVL3"/>
<accession>A0A853CVL3</accession>
<keyword evidence="1" id="KW-1133">Transmembrane helix</keyword>
<feature type="transmembrane region" description="Helical" evidence="1">
    <location>
        <begin position="163"/>
        <end position="188"/>
    </location>
</feature>
<feature type="transmembrane region" description="Helical" evidence="1">
    <location>
        <begin position="16"/>
        <end position="40"/>
    </location>
</feature>
<sequence>MSTQQAEAHIRSTRTLMFAAGVVLIVATIVGAVLSVAVFISAGSAAGNAASSKSEAISARRHVTDAKGSEAAMQAQYQAALAALQVYTDKYGAAGLMLIQQATAGSNPPAALLTERKRFEAANQAVESGYGNLNSAKDDVTRAQADAAQAAARASGDASSAEAALACAWITVGVSLLVVAVLVLVFLFTRTKYLAARACAAETTSEG</sequence>
<protein>
    <submittedName>
        <fullName evidence="2">Preprotein translocase subunit SecG</fullName>
    </submittedName>
</protein>
<evidence type="ECO:0000256" key="1">
    <source>
        <dbReference type="SAM" id="Phobius"/>
    </source>
</evidence>
<dbReference type="RefSeq" id="WP_179606601.1">
    <property type="nucleotide sequence ID" value="NZ_BAABEH010000001.1"/>
</dbReference>
<reference evidence="2 3" key="1">
    <citation type="submission" date="2020-07" db="EMBL/GenBank/DDBJ databases">
        <title>Sequencing the genomes of 1000 actinobacteria strains.</title>
        <authorList>
            <person name="Klenk H.-P."/>
        </authorList>
    </citation>
    <scope>NUCLEOTIDE SEQUENCE [LARGE SCALE GENOMIC DNA]</scope>
    <source>
        <strain evidence="2 3">DSM 15165</strain>
    </source>
</reference>
<dbReference type="Proteomes" id="UP000578352">
    <property type="component" value="Unassembled WGS sequence"/>
</dbReference>
<dbReference type="EMBL" id="JACCFL010000001">
    <property type="protein sequence ID" value="NYJ24462.1"/>
    <property type="molecule type" value="Genomic_DNA"/>
</dbReference>
<keyword evidence="1" id="KW-0472">Membrane</keyword>
<evidence type="ECO:0000313" key="3">
    <source>
        <dbReference type="Proteomes" id="UP000578352"/>
    </source>
</evidence>
<proteinExistence type="predicted"/>
<gene>
    <name evidence="2" type="ORF">HNR13_002749</name>
</gene>
<comment type="caution">
    <text evidence="2">The sequence shown here is derived from an EMBL/GenBank/DDBJ whole genome shotgun (WGS) entry which is preliminary data.</text>
</comment>
<name>A0A853CVL3_9MICO</name>